<keyword evidence="2" id="KW-1185">Reference proteome</keyword>
<dbReference type="Proteomes" id="UP000243723">
    <property type="component" value="Unassembled WGS sequence"/>
</dbReference>
<sequence length="77" mass="8595">MASIPRYTYIISRNLDPLFAIFIGLSAAATRINREEKEKGRSRQDTMEVLQRRVDVAFGKGVVKPGRSVDRAGEGVE</sequence>
<name>A0A2P7ZAP3_9PEZI</name>
<evidence type="ECO:0000313" key="1">
    <source>
        <dbReference type="EMBL" id="PSK45265.1"/>
    </source>
</evidence>
<organism evidence="1 2">
    <name type="scientific">Elsinoe australis</name>
    <dbReference type="NCBI Taxonomy" id="40998"/>
    <lineage>
        <taxon>Eukaryota</taxon>
        <taxon>Fungi</taxon>
        <taxon>Dikarya</taxon>
        <taxon>Ascomycota</taxon>
        <taxon>Pezizomycotina</taxon>
        <taxon>Dothideomycetes</taxon>
        <taxon>Dothideomycetidae</taxon>
        <taxon>Myriangiales</taxon>
        <taxon>Elsinoaceae</taxon>
        <taxon>Elsinoe</taxon>
    </lineage>
</organism>
<proteinExistence type="predicted"/>
<dbReference type="EMBL" id="NHZQ01000251">
    <property type="protein sequence ID" value="PSK45265.1"/>
    <property type="molecule type" value="Genomic_DNA"/>
</dbReference>
<comment type="caution">
    <text evidence="1">The sequence shown here is derived from an EMBL/GenBank/DDBJ whole genome shotgun (WGS) entry which is preliminary data.</text>
</comment>
<evidence type="ECO:0008006" key="3">
    <source>
        <dbReference type="Google" id="ProtNLM"/>
    </source>
</evidence>
<protein>
    <recommendedName>
        <fullName evidence="3">Non-classical export protein 1</fullName>
    </recommendedName>
</protein>
<accession>A0A2P7ZAP3</accession>
<dbReference type="GO" id="GO:0009306">
    <property type="term" value="P:protein secretion"/>
    <property type="evidence" value="ECO:0007669"/>
    <property type="project" value="InterPro"/>
</dbReference>
<gene>
    <name evidence="1" type="ORF">B9Z65_2405</name>
</gene>
<reference evidence="1 2" key="1">
    <citation type="submission" date="2017-05" db="EMBL/GenBank/DDBJ databases">
        <title>Draft genome sequence of Elsinoe australis.</title>
        <authorList>
            <person name="Cheng Q."/>
        </authorList>
    </citation>
    <scope>NUCLEOTIDE SEQUENCE [LARGE SCALE GENOMIC DNA]</scope>
    <source>
        <strain evidence="1 2">NL1</strain>
    </source>
</reference>
<dbReference type="OrthoDB" id="2155101at2759"/>
<dbReference type="AlphaFoldDB" id="A0A2P7ZAP3"/>
<dbReference type="InterPro" id="IPR024242">
    <property type="entry name" value="NCE101"/>
</dbReference>
<dbReference type="Pfam" id="PF11654">
    <property type="entry name" value="NCE101"/>
    <property type="match status" value="1"/>
</dbReference>
<evidence type="ECO:0000313" key="2">
    <source>
        <dbReference type="Proteomes" id="UP000243723"/>
    </source>
</evidence>